<keyword evidence="1" id="KW-0808">Transferase</keyword>
<feature type="domain" description="Histidine kinase/HSP90-like ATPase" evidence="2">
    <location>
        <begin position="130"/>
        <end position="241"/>
    </location>
</feature>
<dbReference type="InterPro" id="IPR050267">
    <property type="entry name" value="Anti-sigma-factor_SerPK"/>
</dbReference>
<protein>
    <recommendedName>
        <fullName evidence="2">Histidine kinase/HSP90-like ATPase domain-containing protein</fullName>
    </recommendedName>
</protein>
<evidence type="ECO:0000256" key="1">
    <source>
        <dbReference type="ARBA" id="ARBA00022527"/>
    </source>
</evidence>
<dbReference type="CDD" id="cd16936">
    <property type="entry name" value="HATPase_RsbW-like"/>
    <property type="match status" value="1"/>
</dbReference>
<dbReference type="InterPro" id="IPR036890">
    <property type="entry name" value="HATPase_C_sf"/>
</dbReference>
<dbReference type="Pfam" id="PF13581">
    <property type="entry name" value="HATPase_c_2"/>
    <property type="match status" value="1"/>
</dbReference>
<gene>
    <name evidence="3" type="ORF">SLINC_4391</name>
</gene>
<reference evidence="3 4" key="1">
    <citation type="submission" date="2016-07" db="EMBL/GenBank/DDBJ databases">
        <title>Enhancement of antibiotic productionsby engineered nitrateutilization in actinobacteria.</title>
        <authorList>
            <person name="Meng S.C."/>
        </authorList>
    </citation>
    <scope>NUCLEOTIDE SEQUENCE [LARGE SCALE GENOMIC DNA]</scope>
    <source>
        <strain evidence="3 4">NRRL 2936</strain>
    </source>
</reference>
<dbReference type="PATRIC" id="fig|1915.4.peg.4852"/>
<dbReference type="RefSeq" id="WP_067436468.1">
    <property type="nucleotide sequence ID" value="NZ_CP016438.1"/>
</dbReference>
<keyword evidence="1" id="KW-0418">Kinase</keyword>
<dbReference type="InterPro" id="IPR003594">
    <property type="entry name" value="HATPase_dom"/>
</dbReference>
<dbReference type="EMBL" id="CP016438">
    <property type="protein sequence ID" value="ANS66615.1"/>
    <property type="molecule type" value="Genomic_DNA"/>
</dbReference>
<dbReference type="STRING" id="1915.SLINC_4391"/>
<dbReference type="GO" id="GO:0004674">
    <property type="term" value="F:protein serine/threonine kinase activity"/>
    <property type="evidence" value="ECO:0007669"/>
    <property type="project" value="UniProtKB-KW"/>
</dbReference>
<dbReference type="OrthoDB" id="4249056at2"/>
<keyword evidence="4" id="KW-1185">Reference proteome</keyword>
<dbReference type="AlphaFoldDB" id="A0A1B1MDB3"/>
<evidence type="ECO:0000259" key="2">
    <source>
        <dbReference type="Pfam" id="PF13581"/>
    </source>
</evidence>
<sequence length="264" mass="27816">MNTEANHVRLLPWTGSHGQPSLLLTDGDGIVSRLADRVEDVQLGLAGRLLERTRGMLPGHGRAIGGLAVLTWQLADALQDALLIAACRRARLRTGKPSVVPPDGVQKARGNPSRCPTGSFALLALPGHDLTSAGIARRHVRDVTRAWGLPPSTADDLETIAGELVANALEHSGSRTVTVTCALSAYAVVISVTDQGGGICKPVAPAAPPRPEQERGRGLLITGTLADRWGTRQADGELTVWAEVGLDPRPVDAEDTEVAEITEI</sequence>
<accession>A0A1B1MDB3</accession>
<keyword evidence="1" id="KW-0723">Serine/threonine-protein kinase</keyword>
<evidence type="ECO:0000313" key="3">
    <source>
        <dbReference type="EMBL" id="ANS66615.1"/>
    </source>
</evidence>
<dbReference type="Gene3D" id="3.30.565.10">
    <property type="entry name" value="Histidine kinase-like ATPase, C-terminal domain"/>
    <property type="match status" value="1"/>
</dbReference>
<name>A0A1B1MDB3_STRLN</name>
<dbReference type="PANTHER" id="PTHR35526:SF3">
    <property type="entry name" value="ANTI-SIGMA-F FACTOR RSBW"/>
    <property type="match status" value="1"/>
</dbReference>
<organism evidence="3 4">
    <name type="scientific">Streptomyces lincolnensis</name>
    <dbReference type="NCBI Taxonomy" id="1915"/>
    <lineage>
        <taxon>Bacteria</taxon>
        <taxon>Bacillati</taxon>
        <taxon>Actinomycetota</taxon>
        <taxon>Actinomycetes</taxon>
        <taxon>Kitasatosporales</taxon>
        <taxon>Streptomycetaceae</taxon>
        <taxon>Streptomyces</taxon>
    </lineage>
</organism>
<dbReference type="KEGG" id="sls:SLINC_4391"/>
<evidence type="ECO:0000313" key="4">
    <source>
        <dbReference type="Proteomes" id="UP000092598"/>
    </source>
</evidence>
<dbReference type="Proteomes" id="UP000092598">
    <property type="component" value="Chromosome"/>
</dbReference>
<proteinExistence type="predicted"/>
<dbReference type="PANTHER" id="PTHR35526">
    <property type="entry name" value="ANTI-SIGMA-F FACTOR RSBW-RELATED"/>
    <property type="match status" value="1"/>
</dbReference>
<dbReference type="SUPFAM" id="SSF55874">
    <property type="entry name" value="ATPase domain of HSP90 chaperone/DNA topoisomerase II/histidine kinase"/>
    <property type="match status" value="1"/>
</dbReference>